<keyword evidence="1" id="KW-1133">Transmembrane helix</keyword>
<reference evidence="3" key="1">
    <citation type="journal article" date="2019" name="Int. J. Syst. Evol. Microbiol.">
        <title>The Global Catalogue of Microorganisms (GCM) 10K type strain sequencing project: providing services to taxonomists for standard genome sequencing and annotation.</title>
        <authorList>
            <consortium name="The Broad Institute Genomics Platform"/>
            <consortium name="The Broad Institute Genome Sequencing Center for Infectious Disease"/>
            <person name="Wu L."/>
            <person name="Ma J."/>
        </authorList>
    </citation>
    <scope>NUCLEOTIDE SEQUENCE [LARGE SCALE GENOMIC DNA]</scope>
    <source>
        <strain evidence="3">JCM 18715</strain>
    </source>
</reference>
<accession>A0ABP9QPQ7</accession>
<sequence length="153" mass="16934">MNPYSPPKSGLEEPSDTTDSRFVAIVLGAVIGNGICYSVLYIFGLAFLWVLAMQGVPAQETYMQAYQSVPYLLACHTLGFLCLIPGGYWCARLSRDRHLMNAALAGVLMLLFNLTANLYPYDLPIPFWSRVVSLAASIPPFLIGAALWQRRRS</sequence>
<protein>
    <submittedName>
        <fullName evidence="2">Uncharacterized protein</fullName>
    </submittedName>
</protein>
<organism evidence="2 3">
    <name type="scientific">Viridibacterium curvum</name>
    <dbReference type="NCBI Taxonomy" id="1101404"/>
    <lineage>
        <taxon>Bacteria</taxon>
        <taxon>Pseudomonadati</taxon>
        <taxon>Pseudomonadota</taxon>
        <taxon>Betaproteobacteria</taxon>
        <taxon>Rhodocyclales</taxon>
        <taxon>Rhodocyclaceae</taxon>
        <taxon>Viridibacterium</taxon>
    </lineage>
</organism>
<feature type="transmembrane region" description="Helical" evidence="1">
    <location>
        <begin position="71"/>
        <end position="90"/>
    </location>
</feature>
<dbReference type="Proteomes" id="UP001500547">
    <property type="component" value="Unassembled WGS sequence"/>
</dbReference>
<gene>
    <name evidence="2" type="ORF">GCM10025770_21250</name>
</gene>
<evidence type="ECO:0000313" key="3">
    <source>
        <dbReference type="Proteomes" id="UP001500547"/>
    </source>
</evidence>
<evidence type="ECO:0000256" key="1">
    <source>
        <dbReference type="SAM" id="Phobius"/>
    </source>
</evidence>
<feature type="transmembrane region" description="Helical" evidence="1">
    <location>
        <begin position="127"/>
        <end position="148"/>
    </location>
</feature>
<keyword evidence="3" id="KW-1185">Reference proteome</keyword>
<feature type="transmembrane region" description="Helical" evidence="1">
    <location>
        <begin position="102"/>
        <end position="121"/>
    </location>
</feature>
<feature type="transmembrane region" description="Helical" evidence="1">
    <location>
        <begin position="21"/>
        <end position="51"/>
    </location>
</feature>
<keyword evidence="1" id="KW-0812">Transmembrane</keyword>
<proteinExistence type="predicted"/>
<dbReference type="EMBL" id="BAABLD010000008">
    <property type="protein sequence ID" value="GAA5165542.1"/>
    <property type="molecule type" value="Genomic_DNA"/>
</dbReference>
<keyword evidence="1" id="KW-0472">Membrane</keyword>
<name>A0ABP9QPQ7_9RHOO</name>
<evidence type="ECO:0000313" key="2">
    <source>
        <dbReference type="EMBL" id="GAA5165542.1"/>
    </source>
</evidence>
<dbReference type="RefSeq" id="WP_345532919.1">
    <property type="nucleotide sequence ID" value="NZ_BAABLD010000008.1"/>
</dbReference>
<comment type="caution">
    <text evidence="2">The sequence shown here is derived from an EMBL/GenBank/DDBJ whole genome shotgun (WGS) entry which is preliminary data.</text>
</comment>